<keyword evidence="2" id="KW-1185">Reference proteome</keyword>
<accession>A0A7K3W4U2</accession>
<dbReference type="AlphaFoldDB" id="A0A7K3W4U2"/>
<evidence type="ECO:0000313" key="1">
    <source>
        <dbReference type="EMBL" id="NEK59909.1"/>
    </source>
</evidence>
<evidence type="ECO:0008006" key="3">
    <source>
        <dbReference type="Google" id="ProtNLM"/>
    </source>
</evidence>
<evidence type="ECO:0000313" key="2">
    <source>
        <dbReference type="Proteomes" id="UP000470246"/>
    </source>
</evidence>
<dbReference type="EMBL" id="JAAGWF010000022">
    <property type="protein sequence ID" value="NEK59909.1"/>
    <property type="molecule type" value="Genomic_DNA"/>
</dbReference>
<gene>
    <name evidence="1" type="ORF">GCU56_18805</name>
</gene>
<dbReference type="RefSeq" id="WP_163483282.1">
    <property type="nucleotide sequence ID" value="NZ_JAAGWF010000022.1"/>
</dbReference>
<reference evidence="1 2" key="1">
    <citation type="submission" date="2020-02" db="EMBL/GenBank/DDBJ databases">
        <title>Geodermatophilus sabuli CPCC 205279 I12A-02694.</title>
        <authorList>
            <person name="Jiang Z."/>
        </authorList>
    </citation>
    <scope>NUCLEOTIDE SEQUENCE [LARGE SCALE GENOMIC DNA]</scope>
    <source>
        <strain evidence="1 2">I12A-02694</strain>
    </source>
</reference>
<proteinExistence type="predicted"/>
<name>A0A7K3W4U2_9ACTN</name>
<organism evidence="1 2">
    <name type="scientific">Geodermatophilus sabuli</name>
    <dbReference type="NCBI Taxonomy" id="1564158"/>
    <lineage>
        <taxon>Bacteria</taxon>
        <taxon>Bacillati</taxon>
        <taxon>Actinomycetota</taxon>
        <taxon>Actinomycetes</taxon>
        <taxon>Geodermatophilales</taxon>
        <taxon>Geodermatophilaceae</taxon>
        <taxon>Geodermatophilus</taxon>
    </lineage>
</organism>
<dbReference type="Proteomes" id="UP000470246">
    <property type="component" value="Unassembled WGS sequence"/>
</dbReference>
<sequence>MTAADEIRWDSGGTWWWWNETVQMNGRDYTRALMNCGSPDNPAECSFVSANYGSMELVVPSRRSALTAMLGLSDDSSQDCDVDVAIVLNGEPWSSFSLSRGTYEDLTVPLDGIQQVKIDTRFEGGVGCKVAFGDATWS</sequence>
<comment type="caution">
    <text evidence="1">The sequence shown here is derived from an EMBL/GenBank/DDBJ whole genome shotgun (WGS) entry which is preliminary data.</text>
</comment>
<protein>
    <recommendedName>
        <fullName evidence="3">Glycosyl hydrolase family 98 putative carbohydrate-binding module domain-containing protein</fullName>
    </recommendedName>
</protein>